<keyword evidence="5" id="KW-1185">Reference proteome</keyword>
<name>A0A4Q9PFU2_9APHY</name>
<dbReference type="Pfam" id="PF00135">
    <property type="entry name" value="COesterase"/>
    <property type="match status" value="1"/>
</dbReference>
<dbReference type="InterPro" id="IPR019819">
    <property type="entry name" value="Carboxylesterase_B_CS"/>
</dbReference>
<evidence type="ECO:0000256" key="3">
    <source>
        <dbReference type="RuleBase" id="RU361235"/>
    </source>
</evidence>
<dbReference type="InterPro" id="IPR002018">
    <property type="entry name" value="CarbesteraseB"/>
</dbReference>
<keyword evidence="3" id="KW-0732">Signal</keyword>
<dbReference type="InterPro" id="IPR050309">
    <property type="entry name" value="Type-B_Carboxylest/Lipase"/>
</dbReference>
<dbReference type="EC" id="3.1.1.-" evidence="3"/>
<dbReference type="InterPro" id="IPR029058">
    <property type="entry name" value="AB_hydrolase_fold"/>
</dbReference>
<keyword evidence="2 3" id="KW-0378">Hydrolase</keyword>
<evidence type="ECO:0000256" key="2">
    <source>
        <dbReference type="ARBA" id="ARBA00022801"/>
    </source>
</evidence>
<feature type="signal peptide" evidence="3">
    <location>
        <begin position="1"/>
        <end position="28"/>
    </location>
</feature>
<dbReference type="AlphaFoldDB" id="A0A4Q9PFU2"/>
<proteinExistence type="inferred from homology"/>
<dbReference type="GO" id="GO:0016787">
    <property type="term" value="F:hydrolase activity"/>
    <property type="evidence" value="ECO:0007669"/>
    <property type="project" value="UniProtKB-KW"/>
</dbReference>
<feature type="chain" id="PRO_5041033920" description="Carboxylic ester hydrolase" evidence="3">
    <location>
        <begin position="29"/>
        <end position="570"/>
    </location>
</feature>
<evidence type="ECO:0000256" key="1">
    <source>
        <dbReference type="ARBA" id="ARBA00005964"/>
    </source>
</evidence>
<organism evidence="4 5">
    <name type="scientific">Dichomitus squalens</name>
    <dbReference type="NCBI Taxonomy" id="114155"/>
    <lineage>
        <taxon>Eukaryota</taxon>
        <taxon>Fungi</taxon>
        <taxon>Dikarya</taxon>
        <taxon>Basidiomycota</taxon>
        <taxon>Agaricomycotina</taxon>
        <taxon>Agaricomycetes</taxon>
        <taxon>Polyporales</taxon>
        <taxon>Polyporaceae</taxon>
        <taxon>Dichomitus</taxon>
    </lineage>
</organism>
<evidence type="ECO:0000313" key="5">
    <source>
        <dbReference type="Proteomes" id="UP000292082"/>
    </source>
</evidence>
<accession>A0A4Q9PFU2</accession>
<dbReference type="PROSITE" id="PS00941">
    <property type="entry name" value="CARBOXYLESTERASE_B_2"/>
    <property type="match status" value="1"/>
</dbReference>
<dbReference type="InterPro" id="IPR019826">
    <property type="entry name" value="Carboxylesterase_B_AS"/>
</dbReference>
<gene>
    <name evidence="4" type="ORF">BD310DRAFT_829508</name>
</gene>
<evidence type="ECO:0000313" key="4">
    <source>
        <dbReference type="EMBL" id="TBU53738.1"/>
    </source>
</evidence>
<sequence>MAPVSTPWSVRLLGWSAFSLLLASTTQAASPAVKVNGTNIVGSSQAVGGLIGVDFFGGIPFAKPPLGDLRFAPPVEIDSLGVPTFNATEFGAPCVQFNLTGVSEDCLTLNIYRPSEALLPTNASVPVLFWIYGGGFLEGETSIYDATEIIVQSVLRGTPIVYVSVNYRVGPFGFPQGTEAAQLGALNVGLKDQLAGLSWVQKHISAFGGDPTKVTIFGQSAGSISIAQLYLNSGLEKYGVRGAIFESGSAGSLPIFDASRREVVWDSFVGNTTACTDATAGATFGCLRNATTSDLLSSWETIAALFPEPFLFSPVIDGPNGIIPDLPSKLLAAGHFSKIPFIAGTVLDEGTDFVPQSISSEQELIEFLVISDNPFNPTLSTKFQQDIATLLQLYPDIPALGSPFGTGNETFGLSSEYKRASALLGDASFQAPRREWIQTAAAAGVTTYGYIFTDQHAAAADPAAGVQHASEIPYVYGDPTVTESNMGVGVLATSMTHYWISFAVSGTPNDGKGLPRTAWPQYQPNNQVLIQFDTTNLTSDLSKATFAIIPDTYRAQQISFINSISADLGE</sequence>
<dbReference type="Proteomes" id="UP000292082">
    <property type="component" value="Unassembled WGS sequence"/>
</dbReference>
<dbReference type="Gene3D" id="3.40.50.1820">
    <property type="entry name" value="alpha/beta hydrolase"/>
    <property type="match status" value="1"/>
</dbReference>
<dbReference type="SUPFAM" id="SSF53474">
    <property type="entry name" value="alpha/beta-Hydrolases"/>
    <property type="match status" value="1"/>
</dbReference>
<protein>
    <recommendedName>
        <fullName evidence="3">Carboxylic ester hydrolase</fullName>
        <ecNumber evidence="3">3.1.1.-</ecNumber>
    </recommendedName>
</protein>
<dbReference type="PANTHER" id="PTHR11559">
    <property type="entry name" value="CARBOXYLESTERASE"/>
    <property type="match status" value="1"/>
</dbReference>
<comment type="similarity">
    <text evidence="1 3">Belongs to the type-B carboxylesterase/lipase family.</text>
</comment>
<dbReference type="PROSITE" id="PS00122">
    <property type="entry name" value="CARBOXYLESTERASE_B_1"/>
    <property type="match status" value="1"/>
</dbReference>
<dbReference type="EMBL" id="ML145206">
    <property type="protein sequence ID" value="TBU53738.1"/>
    <property type="molecule type" value="Genomic_DNA"/>
</dbReference>
<reference evidence="4 5" key="1">
    <citation type="submission" date="2019-01" db="EMBL/GenBank/DDBJ databases">
        <title>Draft genome sequences of three monokaryotic isolates of the white-rot basidiomycete fungus Dichomitus squalens.</title>
        <authorList>
            <consortium name="DOE Joint Genome Institute"/>
            <person name="Lopez S.C."/>
            <person name="Andreopoulos B."/>
            <person name="Pangilinan J."/>
            <person name="Lipzen A."/>
            <person name="Riley R."/>
            <person name="Ahrendt S."/>
            <person name="Ng V."/>
            <person name="Barry K."/>
            <person name="Daum C."/>
            <person name="Grigoriev I.V."/>
            <person name="Hilden K.S."/>
            <person name="Makela M.R."/>
            <person name="de Vries R.P."/>
        </authorList>
    </citation>
    <scope>NUCLEOTIDE SEQUENCE [LARGE SCALE GENOMIC DNA]</scope>
    <source>
        <strain evidence="4 5">CBS 464.89</strain>
    </source>
</reference>